<organism evidence="1">
    <name type="scientific">Trepomonas sp. PC1</name>
    <dbReference type="NCBI Taxonomy" id="1076344"/>
    <lineage>
        <taxon>Eukaryota</taxon>
        <taxon>Metamonada</taxon>
        <taxon>Diplomonadida</taxon>
        <taxon>Hexamitidae</taxon>
        <taxon>Hexamitinae</taxon>
        <taxon>Trepomonas</taxon>
    </lineage>
</organism>
<dbReference type="SUPFAM" id="SSF57184">
    <property type="entry name" value="Growth factor receptor domain"/>
    <property type="match status" value="3"/>
</dbReference>
<dbReference type="AlphaFoldDB" id="A0A146KDP2"/>
<dbReference type="EMBL" id="GDID01003167">
    <property type="protein sequence ID" value="JAP93439.1"/>
    <property type="molecule type" value="Transcribed_RNA"/>
</dbReference>
<proteinExistence type="predicted"/>
<dbReference type="InterPro" id="IPR009030">
    <property type="entry name" value="Growth_fac_rcpt_cys_sf"/>
</dbReference>
<sequence length="512" mass="58114">CLMNNTACPTVWQDGLREKCVTKCPVGLKQIQRGCVANCDLTDITQQKCVKKCDIMRYENKCVEYCPKITFQDKNGLLCIDPSSCNSVQILIGQKCYGEHLCPQFFNVDSQKCQKECGLGFFVDDKLRLCTSSCPSNLLKNEITMHCTPKCQEFAVKFENRCLLKCPPNMISQKGTCKESCELQFNQSNKCVDLCKDSFGYKRQCIDQCPPGTLTQDATCVTECNEQHCLVENVCYSVFLLQEKMIKNFKKMCKDNEFVLIQNLTCHKETYDYKLLQDKILVKWCPRLHAIYQNTCTKDCHELIYHRDRCYEVCPEYSFQNNSKCEERCPNQLYLTKDGQCLAQCPSGFVNDVSMRCTLLCTNLSLYTDYNSMSCVAKCQPNQYLSQRSCSKTCPSSTYMDEISMLCVKQCPKPLVGDFVSRKCSIGCSNGYFEQDQVCVSVCDSHKFTDLLQKKCVAKCEYGVLGLTKLCVITAVKEVEQIAEQQKGVKINARQTAIVGVVIAVVAIFFGK</sequence>
<evidence type="ECO:0000313" key="1">
    <source>
        <dbReference type="EMBL" id="JAP93439.1"/>
    </source>
</evidence>
<reference evidence="1" key="1">
    <citation type="submission" date="2015-07" db="EMBL/GenBank/DDBJ databases">
        <title>Adaptation to a free-living lifestyle via gene acquisitions in the diplomonad Trepomonas sp. PC1.</title>
        <authorList>
            <person name="Xu F."/>
            <person name="Jerlstrom-Hultqvist J."/>
            <person name="Kolisko M."/>
            <person name="Simpson A.G.B."/>
            <person name="Roger A.J."/>
            <person name="Svard S.G."/>
            <person name="Andersson J.O."/>
        </authorList>
    </citation>
    <scope>NUCLEOTIDE SEQUENCE</scope>
    <source>
        <strain evidence="1">PC1</strain>
    </source>
</reference>
<feature type="non-terminal residue" evidence="1">
    <location>
        <position position="1"/>
    </location>
</feature>
<accession>A0A146KDP2</accession>
<protein>
    <submittedName>
        <fullName evidence="1">Uncharacterized protein</fullName>
    </submittedName>
</protein>
<dbReference type="Gene3D" id="2.10.220.10">
    <property type="entry name" value="Hormone Receptor, Insulin-like Growth Factor Receptor 1, Chain A, domain 2"/>
    <property type="match status" value="1"/>
</dbReference>
<gene>
    <name evidence="1" type="ORF">TPC1_14282</name>
</gene>
<name>A0A146KDP2_9EUKA</name>